<dbReference type="InterPro" id="IPR046956">
    <property type="entry name" value="RLP23-like"/>
</dbReference>
<dbReference type="GO" id="GO:0009742">
    <property type="term" value="P:brassinosteroid mediated signaling pathway"/>
    <property type="evidence" value="ECO:0007669"/>
    <property type="project" value="UniProtKB-KW"/>
</dbReference>
<keyword evidence="11" id="KW-0325">Glycoprotein</keyword>
<evidence type="ECO:0000256" key="3">
    <source>
        <dbReference type="ARBA" id="ARBA00022475"/>
    </source>
</evidence>
<evidence type="ECO:0000256" key="8">
    <source>
        <dbReference type="ARBA" id="ARBA00022737"/>
    </source>
</evidence>
<dbReference type="SUPFAM" id="SSF52058">
    <property type="entry name" value="L domain-like"/>
    <property type="match status" value="3"/>
</dbReference>
<name>M8BV02_AEGTA</name>
<dbReference type="PRINTS" id="PR00019">
    <property type="entry name" value="LEURICHRPT"/>
</dbReference>
<feature type="domain" description="Leucine-rich repeat-containing N-terminal plant-type" evidence="12">
    <location>
        <begin position="1005"/>
        <end position="1042"/>
    </location>
</feature>
<dbReference type="SMART" id="SM00369">
    <property type="entry name" value="LRR_TYP"/>
    <property type="match status" value="11"/>
</dbReference>
<dbReference type="Pfam" id="PF13516">
    <property type="entry name" value="LRR_6"/>
    <property type="match status" value="2"/>
</dbReference>
<protein>
    <submittedName>
        <fullName evidence="14">LRR receptor-like serine/threonine-protein kinase GSO1</fullName>
    </submittedName>
</protein>
<dbReference type="Pfam" id="PF08263">
    <property type="entry name" value="LRRNT_2"/>
    <property type="match status" value="2"/>
</dbReference>
<dbReference type="FunFam" id="3.80.10.10:FF:000041">
    <property type="entry name" value="LRR receptor-like serine/threonine-protein kinase ERECTA"/>
    <property type="match status" value="1"/>
</dbReference>
<keyword evidence="6" id="KW-0812">Transmembrane</keyword>
<dbReference type="InterPro" id="IPR003591">
    <property type="entry name" value="Leu-rich_rpt_typical-subtyp"/>
</dbReference>
<evidence type="ECO:0000256" key="10">
    <source>
        <dbReference type="ARBA" id="ARBA00023136"/>
    </source>
</evidence>
<dbReference type="InterPro" id="IPR001611">
    <property type="entry name" value="Leu-rich_rpt"/>
</dbReference>
<organism evidence="14">
    <name type="scientific">Aegilops tauschii</name>
    <name type="common">Tausch's goatgrass</name>
    <name type="synonym">Aegilops squarrosa</name>
    <dbReference type="NCBI Taxonomy" id="37682"/>
    <lineage>
        <taxon>Eukaryota</taxon>
        <taxon>Viridiplantae</taxon>
        <taxon>Streptophyta</taxon>
        <taxon>Embryophyta</taxon>
        <taxon>Tracheophyta</taxon>
        <taxon>Spermatophyta</taxon>
        <taxon>Magnoliopsida</taxon>
        <taxon>Liliopsida</taxon>
        <taxon>Poales</taxon>
        <taxon>Poaceae</taxon>
        <taxon>BOP clade</taxon>
        <taxon>Pooideae</taxon>
        <taxon>Triticodae</taxon>
        <taxon>Triticeae</taxon>
        <taxon>Triticinae</taxon>
        <taxon>Aegilops</taxon>
    </lineage>
</organism>
<keyword evidence="8" id="KW-0677">Repeat</keyword>
<dbReference type="Pfam" id="PF00560">
    <property type="entry name" value="LRR_1"/>
    <property type="match status" value="3"/>
</dbReference>
<keyword evidence="5" id="KW-1070">Brassinosteroid signaling pathway</keyword>
<evidence type="ECO:0000256" key="6">
    <source>
        <dbReference type="ARBA" id="ARBA00022692"/>
    </source>
</evidence>
<dbReference type="AlphaFoldDB" id="M8BV02"/>
<proteinExistence type="inferred from homology"/>
<dbReference type="FunFam" id="3.80.10.10:FF:000095">
    <property type="entry name" value="LRR receptor-like serine/threonine-protein kinase GSO1"/>
    <property type="match status" value="1"/>
</dbReference>
<dbReference type="Pfam" id="PF23598">
    <property type="entry name" value="LRR_14"/>
    <property type="match status" value="1"/>
</dbReference>
<feature type="domain" description="Leucine-rich repeat-containing N-terminal plant-type" evidence="12">
    <location>
        <begin position="46"/>
        <end position="82"/>
    </location>
</feature>
<keyword evidence="9" id="KW-1133">Transmembrane helix</keyword>
<comment type="subcellular location">
    <subcellularLocation>
        <location evidence="1">Cell membrane</location>
        <topology evidence="1">Single-pass type I membrane protein</topology>
    </subcellularLocation>
</comment>
<dbReference type="InterPro" id="IPR032675">
    <property type="entry name" value="LRR_dom_sf"/>
</dbReference>
<dbReference type="PANTHER" id="PTHR48063">
    <property type="entry name" value="LRR RECEPTOR-LIKE KINASE"/>
    <property type="match status" value="1"/>
</dbReference>
<evidence type="ECO:0000256" key="4">
    <source>
        <dbReference type="ARBA" id="ARBA00022614"/>
    </source>
</evidence>
<evidence type="ECO:0000256" key="5">
    <source>
        <dbReference type="ARBA" id="ARBA00022626"/>
    </source>
</evidence>
<dbReference type="ExpressionAtlas" id="M8BV02">
    <property type="expression patterns" value="baseline"/>
</dbReference>
<keyword evidence="3" id="KW-1003">Cell membrane</keyword>
<accession>M8BV02</accession>
<keyword evidence="7" id="KW-0732">Signal</keyword>
<dbReference type="EnsemblPlants" id="EMT06742">
    <property type="protein sequence ID" value="EMT06742"/>
    <property type="gene ID" value="F775_25359"/>
</dbReference>
<evidence type="ECO:0000259" key="12">
    <source>
        <dbReference type="Pfam" id="PF08263"/>
    </source>
</evidence>
<dbReference type="PANTHER" id="PTHR48063:SF107">
    <property type="entry name" value="LEUCINE-RICH REPEAT-CONTAINING N-TERMINAL PLANT-TYPE DOMAIN-CONTAINING PROTEIN"/>
    <property type="match status" value="1"/>
</dbReference>
<evidence type="ECO:0000256" key="9">
    <source>
        <dbReference type="ARBA" id="ARBA00022989"/>
    </source>
</evidence>
<sequence>MARPRQLVQATVILLLATWFLRSSSAPAMLAPPLPPQPPDTLCIPYERDALRAFKASLTDPGNYLSSWRDEDCCRWIGIECSNRTGHVIKLELDGSNTMGWPMGGEINPSLLTLRHLKHLDLSFNDFGGMPIPEFIGGLRSLRHLLLPNSFFGGQIPPQLGNLSNLLILDLSNQLHSCYSPDLAWVSQLWKLQYLGMSQVDLSAAVDWAHVVNMLPSLVTLELQSCGLRSTMPPPLNSNLTSLENLYLGSNSFNSPFGANYLAWDLPALRILKMHSCGIWGPIPAAVGNFTYIQSLFLDNNNFSGMVPSTFKKLKKLQMLRLSHNLISGGIEDLLHRLPIDELQELHLQHNKLAGRIPDRLDHFTSLSTLRLNDNKLFGEVPVSIRELTNLKELRLNSNNLHGTITEDHFSNLTRLEVLWLSNNSLTMLVDNTWNTPFKLTSASFRSCILGPHFPTWIGQRTLGTLDISNTSIHDSIPDEFWIAVSRARILDLSGNRIVGRLPPFSLFGGLGAILLDISSNQLVGPIPTLPKSLLYLDLSGNNLSGELPSDIGAPELQVLMLLKNSFYGTIPCSLFELEQLKSLDLSKNQLNETLLDCPHAPETSNIFMLSLNNNNLSGEFPSFLQRCKELKFLDLAYNQFSGVLPTWIGSKLPYLAFMRLRSNMFSGGIPVELTGMKGLQYLDIASNNISGDIPLSLGNLVAMAHTPNQQDALFQIVHFRLASTYMFLIDPSDMDSLVVVTKGQQLEYTTGIAYMVNIDFSCNRLTGKIPQEIGMLVALTNLNLSWNHLSGMIPQTIGELQAVESFDLSHNELSGEIPTSLASLTLLAHLNLSYNNLTGTIPSGNQLRTLDDQPSIYIGNPGLCGPPVSSNCSGIGITRRALEDDHEGMSDVLSLYLGIGTGFLAGLWIVFCGFLFKQNWRIRWFSFCDSAYDWIYYVKVALSRASLARKMPELSSADSSAWMCWSELAAVYDFDVLPCLSCLHSDVRPPPPPAAPGRTLCIPRERDTLLAFKAGLTDPSNYLTSWRGEVDCCRWTGIECSNRTGHVVNLQVRSHTNSEGELVPGTTIGGEISSSLLTLRHLKHLDLSSNNFGGKPIPEFIGVLQSLTHLTCKLLSYENNPLANSL</sequence>
<evidence type="ECO:0000256" key="2">
    <source>
        <dbReference type="ARBA" id="ARBA00009592"/>
    </source>
</evidence>
<comment type="similarity">
    <text evidence="2">Belongs to the RLP family.</text>
</comment>
<keyword evidence="4" id="KW-0433">Leucine-rich repeat</keyword>
<keyword evidence="10" id="KW-0472">Membrane</keyword>
<dbReference type="Gene3D" id="3.80.10.10">
    <property type="entry name" value="Ribonuclease Inhibitor"/>
    <property type="match status" value="4"/>
</dbReference>
<dbReference type="InterPro" id="IPR055414">
    <property type="entry name" value="LRR_R13L4/SHOC2-like"/>
</dbReference>
<feature type="domain" description="Disease resistance R13L4/SHOC-2-like LRR" evidence="13">
    <location>
        <begin position="267"/>
        <end position="466"/>
    </location>
</feature>
<evidence type="ECO:0000256" key="7">
    <source>
        <dbReference type="ARBA" id="ARBA00022729"/>
    </source>
</evidence>
<evidence type="ECO:0000256" key="11">
    <source>
        <dbReference type="ARBA" id="ARBA00023180"/>
    </source>
</evidence>
<evidence type="ECO:0000259" key="13">
    <source>
        <dbReference type="Pfam" id="PF23598"/>
    </source>
</evidence>
<dbReference type="InterPro" id="IPR013210">
    <property type="entry name" value="LRR_N_plant-typ"/>
</dbReference>
<evidence type="ECO:0000256" key="1">
    <source>
        <dbReference type="ARBA" id="ARBA00004251"/>
    </source>
</evidence>
<evidence type="ECO:0000313" key="14">
    <source>
        <dbReference type="EnsemblPlants" id="EMT06742"/>
    </source>
</evidence>
<reference evidence="14" key="1">
    <citation type="submission" date="2015-06" db="UniProtKB">
        <authorList>
            <consortium name="EnsemblPlants"/>
        </authorList>
    </citation>
    <scope>IDENTIFICATION</scope>
</reference>
<dbReference type="GO" id="GO:0005886">
    <property type="term" value="C:plasma membrane"/>
    <property type="evidence" value="ECO:0007669"/>
    <property type="project" value="UniProtKB-SubCell"/>
</dbReference>
<dbReference type="FunFam" id="3.80.10.10:FF:000111">
    <property type="entry name" value="LRR receptor-like serine/threonine-protein kinase ERECTA"/>
    <property type="match status" value="1"/>
</dbReference>
<dbReference type="Pfam" id="PF13855">
    <property type="entry name" value="LRR_8"/>
    <property type="match status" value="1"/>
</dbReference>